<keyword evidence="1" id="KW-1133">Transmembrane helix</keyword>
<reference evidence="2 3" key="1">
    <citation type="submission" date="2016-12" db="EMBL/GenBank/DDBJ databases">
        <title>Trade-off between light-utilization and light-protection in marine flavobacteria.</title>
        <authorList>
            <person name="Kumagai Y."/>
            <person name="Yoshizawa S."/>
            <person name="Kogure K."/>
            <person name="Iwasaki W."/>
        </authorList>
    </citation>
    <scope>NUCLEOTIDE SEQUENCE [LARGE SCALE GENOMIC DNA]</scope>
    <source>
        <strain evidence="2 3">NBRC 108759</strain>
    </source>
</reference>
<proteinExistence type="predicted"/>
<dbReference type="OrthoDB" id="1203191at2"/>
<organism evidence="2 3">
    <name type="scientific">Polaribacter porphyrae</name>
    <dbReference type="NCBI Taxonomy" id="1137780"/>
    <lineage>
        <taxon>Bacteria</taxon>
        <taxon>Pseudomonadati</taxon>
        <taxon>Bacteroidota</taxon>
        <taxon>Flavobacteriia</taxon>
        <taxon>Flavobacteriales</taxon>
        <taxon>Flavobacteriaceae</taxon>
    </lineage>
</organism>
<dbReference type="EMBL" id="MSCN01000001">
    <property type="protein sequence ID" value="PQJ80379.1"/>
    <property type="molecule type" value="Genomic_DNA"/>
</dbReference>
<keyword evidence="3" id="KW-1185">Reference proteome</keyword>
<evidence type="ECO:0000313" key="2">
    <source>
        <dbReference type="EMBL" id="PQJ80379.1"/>
    </source>
</evidence>
<keyword evidence="1" id="KW-0472">Membrane</keyword>
<protein>
    <submittedName>
        <fullName evidence="2">Uncharacterized protein</fullName>
    </submittedName>
</protein>
<evidence type="ECO:0000313" key="3">
    <source>
        <dbReference type="Proteomes" id="UP000238882"/>
    </source>
</evidence>
<gene>
    <name evidence="2" type="ORF">BTO18_14870</name>
</gene>
<accession>A0A2S7WS10</accession>
<comment type="caution">
    <text evidence="2">The sequence shown here is derived from an EMBL/GenBank/DDBJ whole genome shotgun (WGS) entry which is preliminary data.</text>
</comment>
<sequence length="75" mass="8652">MNYLARRPFLVIFLFTLILIAILDLVFNVNNIFIRNGLAVALAVFLSPRKKKIETQTGTKTQITWIFLKESIIID</sequence>
<evidence type="ECO:0000256" key="1">
    <source>
        <dbReference type="SAM" id="Phobius"/>
    </source>
</evidence>
<dbReference type="RefSeq" id="WP_105016977.1">
    <property type="nucleotide sequence ID" value="NZ_MSCN01000001.1"/>
</dbReference>
<feature type="transmembrane region" description="Helical" evidence="1">
    <location>
        <begin position="9"/>
        <end position="26"/>
    </location>
</feature>
<name>A0A2S7WS10_9FLAO</name>
<dbReference type="Proteomes" id="UP000238882">
    <property type="component" value="Unassembled WGS sequence"/>
</dbReference>
<dbReference type="AlphaFoldDB" id="A0A2S7WS10"/>
<keyword evidence="1" id="KW-0812">Transmembrane</keyword>